<accession>A0ABP0IJL9</accession>
<feature type="coiled-coil region" evidence="1">
    <location>
        <begin position="69"/>
        <end position="110"/>
    </location>
</feature>
<gene>
    <name evidence="3" type="ORF">SCF082_LOCUS7488</name>
</gene>
<evidence type="ECO:0000313" key="4">
    <source>
        <dbReference type="Proteomes" id="UP001642464"/>
    </source>
</evidence>
<evidence type="ECO:0000256" key="2">
    <source>
        <dbReference type="SAM" id="MobiDB-lite"/>
    </source>
</evidence>
<evidence type="ECO:0000256" key="1">
    <source>
        <dbReference type="SAM" id="Coils"/>
    </source>
</evidence>
<feature type="region of interest" description="Disordered" evidence="2">
    <location>
        <begin position="1"/>
        <end position="40"/>
    </location>
</feature>
<sequence>MAAKKSTVNRRSNAKEKAAKKISARRREKQRSYERKRAGSRIRVSKKLWDKTMDSLHTRPVIQICKGGVADAEAEISRLQQAKDMAEEKLKLLQGECEQLKEALARSEARLSWHENVRDWVSSGAQSLLWEFQTLGVQDLPEWVRLRGQYLS</sequence>
<comment type="caution">
    <text evidence="3">The sequence shown here is derived from an EMBL/GenBank/DDBJ whole genome shotgun (WGS) entry which is preliminary data.</text>
</comment>
<reference evidence="3 4" key="1">
    <citation type="submission" date="2024-02" db="EMBL/GenBank/DDBJ databases">
        <authorList>
            <person name="Chen Y."/>
            <person name="Shah S."/>
            <person name="Dougan E. K."/>
            <person name="Thang M."/>
            <person name="Chan C."/>
        </authorList>
    </citation>
    <scope>NUCLEOTIDE SEQUENCE [LARGE SCALE GENOMIC DNA]</scope>
</reference>
<protein>
    <submittedName>
        <fullName evidence="3">Uncharacterized protein</fullName>
    </submittedName>
</protein>
<proteinExistence type="predicted"/>
<keyword evidence="1" id="KW-0175">Coiled coil</keyword>
<evidence type="ECO:0000313" key="3">
    <source>
        <dbReference type="EMBL" id="CAK9002808.1"/>
    </source>
</evidence>
<dbReference type="EMBL" id="CAXAMM010004206">
    <property type="protein sequence ID" value="CAK9002808.1"/>
    <property type="molecule type" value="Genomic_DNA"/>
</dbReference>
<dbReference type="Proteomes" id="UP001642464">
    <property type="component" value="Unassembled WGS sequence"/>
</dbReference>
<keyword evidence="4" id="KW-1185">Reference proteome</keyword>
<organism evidence="3 4">
    <name type="scientific">Durusdinium trenchii</name>
    <dbReference type="NCBI Taxonomy" id="1381693"/>
    <lineage>
        <taxon>Eukaryota</taxon>
        <taxon>Sar</taxon>
        <taxon>Alveolata</taxon>
        <taxon>Dinophyceae</taxon>
        <taxon>Suessiales</taxon>
        <taxon>Symbiodiniaceae</taxon>
        <taxon>Durusdinium</taxon>
    </lineage>
</organism>
<feature type="compositionally biased region" description="Basic residues" evidence="2">
    <location>
        <begin position="20"/>
        <end position="29"/>
    </location>
</feature>
<name>A0ABP0IJL9_9DINO</name>